<organism evidence="1 2">
    <name type="scientific">Vibrio cholerae</name>
    <dbReference type="NCBI Taxonomy" id="666"/>
    <lineage>
        <taxon>Bacteria</taxon>
        <taxon>Pseudomonadati</taxon>
        <taxon>Pseudomonadota</taxon>
        <taxon>Gammaproteobacteria</taxon>
        <taxon>Vibrionales</taxon>
        <taxon>Vibrionaceae</taxon>
        <taxon>Vibrio</taxon>
    </lineage>
</organism>
<protein>
    <submittedName>
        <fullName evidence="1">Uncharacterized protein</fullName>
    </submittedName>
</protein>
<dbReference type="EMBL" id="CWQY01000001">
    <property type="protein sequence ID" value="CSB95618.1"/>
    <property type="molecule type" value="Genomic_DNA"/>
</dbReference>
<gene>
    <name evidence="1" type="ORF">ERS013200_00153</name>
</gene>
<dbReference type="Proteomes" id="UP000041770">
    <property type="component" value="Unassembled WGS sequence"/>
</dbReference>
<reference evidence="1 2" key="1">
    <citation type="submission" date="2015-07" db="EMBL/GenBank/DDBJ databases">
        <authorList>
            <consortium name="Pathogen Informatics"/>
        </authorList>
    </citation>
    <scope>NUCLEOTIDE SEQUENCE [LARGE SCALE GENOMIC DNA]</scope>
    <source>
        <strain evidence="1 2">A316</strain>
    </source>
</reference>
<proteinExistence type="predicted"/>
<evidence type="ECO:0000313" key="1">
    <source>
        <dbReference type="EMBL" id="CSB95618.1"/>
    </source>
</evidence>
<dbReference type="AlphaFoldDB" id="A0A655WQD3"/>
<accession>A0A655WQD3</accession>
<evidence type="ECO:0000313" key="2">
    <source>
        <dbReference type="Proteomes" id="UP000041770"/>
    </source>
</evidence>
<sequence>MLTRRFAIGAKLAQGHLPKIGIHDHHGALQFSQTRGALGRNFIAALDLIEHLIGAHTQARENRNRHQHFNQSKARHILARRYLVSSPHSYAPSRLGSRLFLWRH</sequence>
<name>A0A655WQD3_VIBCL</name>